<evidence type="ECO:0000256" key="1">
    <source>
        <dbReference type="ARBA" id="ARBA00004141"/>
    </source>
</evidence>
<feature type="transmembrane region" description="Helical" evidence="8">
    <location>
        <begin position="733"/>
        <end position="754"/>
    </location>
</feature>
<feature type="region of interest" description="Disordered" evidence="7">
    <location>
        <begin position="845"/>
        <end position="870"/>
    </location>
</feature>
<dbReference type="GO" id="GO:0005886">
    <property type="term" value="C:plasma membrane"/>
    <property type="evidence" value="ECO:0007669"/>
    <property type="project" value="TreeGrafter"/>
</dbReference>
<feature type="transmembrane region" description="Helical" evidence="8">
    <location>
        <begin position="166"/>
        <end position="184"/>
    </location>
</feature>
<keyword evidence="14" id="KW-1185">Reference proteome</keyword>
<dbReference type="STRING" id="92696.A0A4R0RBZ1"/>
<feature type="domain" description="10TM putative phosphate transporter extracellular tail" evidence="10">
    <location>
        <begin position="956"/>
        <end position="1021"/>
    </location>
</feature>
<comment type="subcellular location">
    <subcellularLocation>
        <location evidence="1">Membrane</location>
        <topology evidence="1">Multi-pass membrane protein</topology>
    </subcellularLocation>
</comment>
<keyword evidence="6 8" id="KW-0472">Membrane</keyword>
<feature type="transmembrane region" description="Helical" evidence="8">
    <location>
        <begin position="766"/>
        <end position="791"/>
    </location>
</feature>
<proteinExistence type="inferred from homology"/>
<dbReference type="InterPro" id="IPR022257">
    <property type="entry name" value="PHM7_ext"/>
</dbReference>
<feature type="compositionally biased region" description="Basic and acidic residues" evidence="7">
    <location>
        <begin position="310"/>
        <end position="319"/>
    </location>
</feature>
<keyword evidence="5 8" id="KW-1133">Transmembrane helix</keyword>
<accession>A0A4R0RBZ1</accession>
<keyword evidence="3" id="KW-0813">Transport</keyword>
<feature type="transmembrane region" description="Helical" evidence="8">
    <location>
        <begin position="565"/>
        <end position="589"/>
    </location>
</feature>
<dbReference type="Pfam" id="PF12621">
    <property type="entry name" value="PHM7_ext"/>
    <property type="match status" value="1"/>
</dbReference>
<dbReference type="InterPro" id="IPR003864">
    <property type="entry name" value="CSC1/OSCA1-like_7TM"/>
</dbReference>
<evidence type="ECO:0000259" key="12">
    <source>
        <dbReference type="Pfam" id="PF14703"/>
    </source>
</evidence>
<evidence type="ECO:0000256" key="8">
    <source>
        <dbReference type="SAM" id="Phobius"/>
    </source>
</evidence>
<gene>
    <name evidence="13" type="ORF">EIP91_009035</name>
</gene>
<dbReference type="AlphaFoldDB" id="A0A4R0RBZ1"/>
<evidence type="ECO:0000256" key="6">
    <source>
        <dbReference type="ARBA" id="ARBA00023136"/>
    </source>
</evidence>
<keyword evidence="4 8" id="KW-0812">Transmembrane</keyword>
<sequence length="1030" mass="115360">MSEVSSTSAQSSSSQTFITALVTNLGILALELVAFVILKHKLTRIYEPRTFLPPPEYVPLFSLRICGRENGLNAPQYFQAGPGSGSSPLSPSPPTSDVLHKNGLDAYMFLRFLRMLIKLFAGITLLTWTVILPIDAAGIRDANANFEDGLARLSWGNIPDTANKRYAAHILVVYITTFFTFWLIRRELFHYAEMRQAFLVSKSHSQLAQARTVLITSIPLEMCNEHELRLWSSFIPGGIQNIWVYRDTTDLNKHHNERLDVCKKLEAASVQLIEHVNKAKRKEDKRAGLHTKMSKGKESKATGMPQDLNEAEKGHRRSVETAASHGGSIETMQRPLRPIKGPEPFDSASHQSNSEAYELGDMHSANPADEEKPGENYASPTLADHSSPTKTTDATTDPIVLDEMIQRYVPPNKRPHHRLGFLGLWGKKVDTIEWCKDEIARLNKEIEEMRAVLGERKPMGSAFIQCNLQLGAHVLAQCVSYHTPLMMSKKFIEIDPKDVIWDNIDDGVYETRFRYVTSWLGSLALIAIWFLPVAFVGTLSNVTALCEKVSWLCWIKNAPTPIPGIIQGILPPMFLAILFAILPFLLKGLAWYENIPRWTMLSMSVYKRYYLFLVIHGFLVVTLSSSITATASHLISNPTQAVSELASQLPSASIFFLTWTITQGLTGAGSALLQVGVLFMYFVKKFFLGRTPRQAYRVTFRMPKADFGLVLPRISLLATIALAYSVLSPVINGLAMVAFTLFFFAWKFLLTWVFDQPEEAETGGQYFPLAINFLFTGLYIEQFCLAVLFFLKISDGIAFIAEGVLMIVLMVLTVTVQILFKQSFDPITENLPMSLATKKMQERWEHDRQKRLSRGQPLSPSDKDDEMDMFSRSRITSVVRKRIRNPVLKLKKGVDKTVAKTMRFSHDDSDDENASRPSHPSSRRGLGIPTVAPAAPGLHKDKDGDGDVDSDDGDEDLDFDENGFNHPSMYTNQPWIWLPKDDIGVSERLVTEFKAAGVEASDVGAFMDAKGNVEVQRNPPDEDWAGGHDA</sequence>
<dbReference type="Pfam" id="PF13967">
    <property type="entry name" value="RSN1_TM"/>
    <property type="match status" value="1"/>
</dbReference>
<feature type="domain" description="CSC1/OSCA1-like N-terminal transmembrane" evidence="11">
    <location>
        <begin position="17"/>
        <end position="187"/>
    </location>
</feature>
<dbReference type="PANTHER" id="PTHR13018:SF143">
    <property type="entry name" value="CSC1_OSCA1-LIKE 7TM REGION DOMAIN-CONTAINING PROTEIN"/>
    <property type="match status" value="1"/>
</dbReference>
<dbReference type="Pfam" id="PF14703">
    <property type="entry name" value="PHM7_cyt"/>
    <property type="match status" value="1"/>
</dbReference>
<dbReference type="Pfam" id="PF02714">
    <property type="entry name" value="RSN1_7TM"/>
    <property type="match status" value="1"/>
</dbReference>
<dbReference type="Proteomes" id="UP000292702">
    <property type="component" value="Unassembled WGS sequence"/>
</dbReference>
<comment type="similarity">
    <text evidence="2">Belongs to the CSC1 (TC 1.A.17) family.</text>
</comment>
<feature type="region of interest" description="Disordered" evidence="7">
    <location>
        <begin position="280"/>
        <end position="396"/>
    </location>
</feature>
<feature type="region of interest" description="Disordered" evidence="7">
    <location>
        <begin position="903"/>
        <end position="965"/>
    </location>
</feature>
<dbReference type="EMBL" id="RWJN01000505">
    <property type="protein sequence ID" value="TCD61098.1"/>
    <property type="molecule type" value="Genomic_DNA"/>
</dbReference>
<evidence type="ECO:0000256" key="7">
    <source>
        <dbReference type="SAM" id="MobiDB-lite"/>
    </source>
</evidence>
<feature type="compositionally biased region" description="Polar residues" evidence="7">
    <location>
        <begin position="384"/>
        <end position="395"/>
    </location>
</feature>
<comment type="caution">
    <text evidence="13">The sequence shown here is derived from an EMBL/GenBank/DDBJ whole genome shotgun (WGS) entry which is preliminary data.</text>
</comment>
<feature type="transmembrane region" description="Helical" evidence="8">
    <location>
        <begin position="519"/>
        <end position="545"/>
    </location>
</feature>
<evidence type="ECO:0000313" key="13">
    <source>
        <dbReference type="EMBL" id="TCD61098.1"/>
    </source>
</evidence>
<feature type="domain" description="CSC1/OSCA1-like 7TM region" evidence="9">
    <location>
        <begin position="518"/>
        <end position="789"/>
    </location>
</feature>
<evidence type="ECO:0000256" key="4">
    <source>
        <dbReference type="ARBA" id="ARBA00022692"/>
    </source>
</evidence>
<evidence type="ECO:0000259" key="11">
    <source>
        <dbReference type="Pfam" id="PF13967"/>
    </source>
</evidence>
<evidence type="ECO:0008006" key="15">
    <source>
        <dbReference type="Google" id="ProtNLM"/>
    </source>
</evidence>
<feature type="transmembrane region" description="Helical" evidence="8">
    <location>
        <begin position="655"/>
        <end position="683"/>
    </location>
</feature>
<feature type="compositionally biased region" description="Acidic residues" evidence="7">
    <location>
        <begin position="946"/>
        <end position="961"/>
    </location>
</feature>
<dbReference type="InterPro" id="IPR027815">
    <property type="entry name" value="CSC1/OSCA1-like_cyt"/>
</dbReference>
<evidence type="ECO:0000256" key="5">
    <source>
        <dbReference type="ARBA" id="ARBA00022989"/>
    </source>
</evidence>
<dbReference type="InterPro" id="IPR032880">
    <property type="entry name" value="CSC1/OSCA1-like_N"/>
</dbReference>
<protein>
    <recommendedName>
        <fullName evidence="15">DUF221-domain-containing protein</fullName>
    </recommendedName>
</protein>
<reference evidence="13 14" key="1">
    <citation type="submission" date="2018-11" db="EMBL/GenBank/DDBJ databases">
        <title>Genome assembly of Steccherinum ochraceum LE-BIN_3174, the white-rot fungus of the Steccherinaceae family (The Residual Polyporoid clade, Polyporales, Basidiomycota).</title>
        <authorList>
            <person name="Fedorova T.V."/>
            <person name="Glazunova O.A."/>
            <person name="Landesman E.O."/>
            <person name="Moiseenko K.V."/>
            <person name="Psurtseva N.V."/>
            <person name="Savinova O.S."/>
            <person name="Shakhova N.V."/>
            <person name="Tyazhelova T.V."/>
            <person name="Vasina D.V."/>
        </authorList>
    </citation>
    <scope>NUCLEOTIDE SEQUENCE [LARGE SCALE GENOMIC DNA]</scope>
    <source>
        <strain evidence="13 14">LE-BIN_3174</strain>
    </source>
</reference>
<evidence type="ECO:0000256" key="3">
    <source>
        <dbReference type="ARBA" id="ARBA00022448"/>
    </source>
</evidence>
<name>A0A4R0RBZ1_9APHY</name>
<dbReference type="InterPro" id="IPR045122">
    <property type="entry name" value="Csc1-like"/>
</dbReference>
<evidence type="ECO:0000259" key="9">
    <source>
        <dbReference type="Pfam" id="PF02714"/>
    </source>
</evidence>
<evidence type="ECO:0000256" key="2">
    <source>
        <dbReference type="ARBA" id="ARBA00007779"/>
    </source>
</evidence>
<dbReference type="GO" id="GO:0005227">
    <property type="term" value="F:calcium-activated cation channel activity"/>
    <property type="evidence" value="ECO:0007669"/>
    <property type="project" value="InterPro"/>
</dbReference>
<feature type="domain" description="CSC1/OSCA1-like cytosolic" evidence="12">
    <location>
        <begin position="210"/>
        <end position="503"/>
    </location>
</feature>
<feature type="transmembrane region" description="Helical" evidence="8">
    <location>
        <begin position="797"/>
        <end position="820"/>
    </location>
</feature>
<dbReference type="PANTHER" id="PTHR13018">
    <property type="entry name" value="PROBABLE MEMBRANE PROTEIN DUF221-RELATED"/>
    <property type="match status" value="1"/>
</dbReference>
<feature type="transmembrane region" description="Helical" evidence="8">
    <location>
        <begin position="610"/>
        <end position="635"/>
    </location>
</feature>
<evidence type="ECO:0000313" key="14">
    <source>
        <dbReference type="Proteomes" id="UP000292702"/>
    </source>
</evidence>
<evidence type="ECO:0000259" key="10">
    <source>
        <dbReference type="Pfam" id="PF12621"/>
    </source>
</evidence>
<feature type="transmembrane region" description="Helical" evidence="8">
    <location>
        <begin position="116"/>
        <end position="134"/>
    </location>
</feature>
<feature type="transmembrane region" description="Helical" evidence="8">
    <location>
        <begin position="17"/>
        <end position="38"/>
    </location>
</feature>
<dbReference type="OrthoDB" id="1076608at2759"/>
<organism evidence="13 14">
    <name type="scientific">Steccherinum ochraceum</name>
    <dbReference type="NCBI Taxonomy" id="92696"/>
    <lineage>
        <taxon>Eukaryota</taxon>
        <taxon>Fungi</taxon>
        <taxon>Dikarya</taxon>
        <taxon>Basidiomycota</taxon>
        <taxon>Agaricomycotina</taxon>
        <taxon>Agaricomycetes</taxon>
        <taxon>Polyporales</taxon>
        <taxon>Steccherinaceae</taxon>
        <taxon>Steccherinum</taxon>
    </lineage>
</organism>